<dbReference type="Proteomes" id="UP001432046">
    <property type="component" value="Chromosome"/>
</dbReference>
<keyword evidence="10" id="KW-0067">ATP-binding</keyword>
<dbReference type="InterPro" id="IPR004358">
    <property type="entry name" value="Sig_transdc_His_kin-like_C"/>
</dbReference>
<feature type="transmembrane region" description="Helical" evidence="17">
    <location>
        <begin position="59"/>
        <end position="82"/>
    </location>
</feature>
<dbReference type="RefSeq" id="WP_166215352.1">
    <property type="nucleotide sequence ID" value="NZ_CP088285.1"/>
</dbReference>
<name>A0A973VZ97_9BRAD</name>
<feature type="transmembrane region" description="Helical" evidence="17">
    <location>
        <begin position="167"/>
        <end position="188"/>
    </location>
</feature>
<dbReference type="GO" id="GO:0000155">
    <property type="term" value="F:phosphorelay sensor kinase activity"/>
    <property type="evidence" value="ECO:0007669"/>
    <property type="project" value="InterPro"/>
</dbReference>
<evidence type="ECO:0000256" key="1">
    <source>
        <dbReference type="ARBA" id="ARBA00000085"/>
    </source>
</evidence>
<proteinExistence type="predicted"/>
<dbReference type="Gene3D" id="3.30.565.10">
    <property type="entry name" value="Histidine kinase-like ATPase, C-terminal domain"/>
    <property type="match status" value="1"/>
</dbReference>
<evidence type="ECO:0000259" key="18">
    <source>
        <dbReference type="PROSITE" id="PS50109"/>
    </source>
</evidence>
<dbReference type="GO" id="GO:0005886">
    <property type="term" value="C:plasma membrane"/>
    <property type="evidence" value="ECO:0007669"/>
    <property type="project" value="UniProtKB-SubCell"/>
</dbReference>
<feature type="transmembrane region" description="Helical" evidence="17">
    <location>
        <begin position="20"/>
        <end position="38"/>
    </location>
</feature>
<dbReference type="EC" id="2.7.13.3" evidence="3"/>
<feature type="modified residue" description="4-aspartylphosphate" evidence="14">
    <location>
        <position position="782"/>
    </location>
</feature>
<keyword evidence="8" id="KW-0547">Nucleotide-binding</keyword>
<dbReference type="InterPro" id="IPR003661">
    <property type="entry name" value="HisK_dim/P_dom"/>
</dbReference>
<dbReference type="Gene3D" id="3.40.50.2300">
    <property type="match status" value="1"/>
</dbReference>
<reference evidence="22" key="1">
    <citation type="submission" date="2020-06" db="EMBL/GenBank/DDBJ databases">
        <title>Whole Genome Sequence of Bradyrhizobium sp. Strain 1S1.</title>
        <authorList>
            <person name="Bromfield E.S.P."/>
            <person name="Cloutier S."/>
        </authorList>
    </citation>
    <scope>NUCLEOTIDE SEQUENCE [LARGE SCALE GENOMIC DNA]</scope>
    <source>
        <strain evidence="22">1S1</strain>
    </source>
</reference>
<keyword evidence="4" id="KW-1003">Cell membrane</keyword>
<keyword evidence="24" id="KW-1185">Reference proteome</keyword>
<dbReference type="CDD" id="cd00082">
    <property type="entry name" value="HisKA"/>
    <property type="match status" value="1"/>
</dbReference>
<organism evidence="22">
    <name type="scientific">Bradyrhizobium septentrionale</name>
    <dbReference type="NCBI Taxonomy" id="1404411"/>
    <lineage>
        <taxon>Bacteria</taxon>
        <taxon>Pseudomonadati</taxon>
        <taxon>Pseudomonadota</taxon>
        <taxon>Alphaproteobacteria</taxon>
        <taxon>Hyphomicrobiales</taxon>
        <taxon>Nitrobacteraceae</taxon>
        <taxon>Bradyrhizobium</taxon>
    </lineage>
</organism>
<evidence type="ECO:0000256" key="5">
    <source>
        <dbReference type="ARBA" id="ARBA00022553"/>
    </source>
</evidence>
<evidence type="ECO:0000256" key="8">
    <source>
        <dbReference type="ARBA" id="ARBA00022741"/>
    </source>
</evidence>
<dbReference type="InterPro" id="IPR035965">
    <property type="entry name" value="PAS-like_dom_sf"/>
</dbReference>
<keyword evidence="15" id="KW-0175">Coiled coil</keyword>
<dbReference type="NCBIfam" id="TIGR00229">
    <property type="entry name" value="sensory_box"/>
    <property type="match status" value="1"/>
</dbReference>
<keyword evidence="9" id="KW-0418">Kinase</keyword>
<keyword evidence="12" id="KW-0902">Two-component regulatory system</keyword>
<dbReference type="SUPFAM" id="SSF55785">
    <property type="entry name" value="PYP-like sensor domain (PAS domain)"/>
    <property type="match status" value="1"/>
</dbReference>
<feature type="transmembrane region" description="Helical" evidence="17">
    <location>
        <begin position="133"/>
        <end position="155"/>
    </location>
</feature>
<evidence type="ECO:0000256" key="11">
    <source>
        <dbReference type="ARBA" id="ARBA00022989"/>
    </source>
</evidence>
<protein>
    <recommendedName>
        <fullName evidence="3">histidine kinase</fullName>
        <ecNumber evidence="3">2.7.13.3</ecNumber>
    </recommendedName>
</protein>
<dbReference type="Gene3D" id="1.10.287.130">
    <property type="match status" value="1"/>
</dbReference>
<dbReference type="InterPro" id="IPR036097">
    <property type="entry name" value="HisK_dim/P_sf"/>
</dbReference>
<dbReference type="InterPro" id="IPR011006">
    <property type="entry name" value="CheY-like_superfamily"/>
</dbReference>
<keyword evidence="5 14" id="KW-0597">Phosphoprotein</keyword>
<dbReference type="InterPro" id="IPR036890">
    <property type="entry name" value="HATPase_C_sf"/>
</dbReference>
<dbReference type="SUPFAM" id="SSF52172">
    <property type="entry name" value="CheY-like"/>
    <property type="match status" value="1"/>
</dbReference>
<evidence type="ECO:0000256" key="4">
    <source>
        <dbReference type="ARBA" id="ARBA00022475"/>
    </source>
</evidence>
<evidence type="ECO:0000259" key="21">
    <source>
        <dbReference type="PROSITE" id="PS50113"/>
    </source>
</evidence>
<dbReference type="Gene3D" id="3.30.450.20">
    <property type="entry name" value="PAS domain"/>
    <property type="match status" value="1"/>
</dbReference>
<keyword evidence="6" id="KW-0808">Transferase</keyword>
<evidence type="ECO:0000313" key="23">
    <source>
        <dbReference type="EMBL" id="WXC77612.1"/>
    </source>
</evidence>
<evidence type="ECO:0000259" key="20">
    <source>
        <dbReference type="PROSITE" id="PS50112"/>
    </source>
</evidence>
<dbReference type="InterPro" id="IPR003594">
    <property type="entry name" value="HATPase_dom"/>
</dbReference>
<feature type="coiled-coil region" evidence="15">
    <location>
        <begin position="455"/>
        <end position="482"/>
    </location>
</feature>
<dbReference type="InterPro" id="IPR013767">
    <property type="entry name" value="PAS_fold"/>
</dbReference>
<keyword evidence="13 17" id="KW-0472">Membrane</keyword>
<dbReference type="Pfam" id="PF05231">
    <property type="entry name" value="MASE1"/>
    <property type="match status" value="1"/>
</dbReference>
<dbReference type="SUPFAM" id="SSF47384">
    <property type="entry name" value="Homodimeric domain of signal transducing histidine kinase"/>
    <property type="match status" value="1"/>
</dbReference>
<comment type="catalytic activity">
    <reaction evidence="1">
        <text>ATP + protein L-histidine = ADP + protein N-phospho-L-histidine.</text>
        <dbReference type="EC" id="2.7.13.3"/>
    </reaction>
</comment>
<reference evidence="23" key="2">
    <citation type="journal article" date="2021" name="Int. J. Syst. Evol. Microbiol.">
        <title>Bradyrhizobium septentrionale sp. nov. (sv. septentrionale) and Bradyrhizobium quebecense sp. nov. (sv. septentrionale) associated with legumes native to Canada possess rearranged symbiosis genes and numerous insertion sequences.</title>
        <authorList>
            <person name="Bromfield E.S.P."/>
            <person name="Cloutier S."/>
        </authorList>
    </citation>
    <scope>NUCLEOTIDE SEQUENCE</scope>
    <source>
        <strain evidence="23">5S5</strain>
    </source>
</reference>
<evidence type="ECO:0000256" key="3">
    <source>
        <dbReference type="ARBA" id="ARBA00012438"/>
    </source>
</evidence>
<dbReference type="EMBL" id="JAAOLE020000001">
    <property type="protein sequence ID" value="NVI44344.1"/>
    <property type="molecule type" value="Genomic_DNA"/>
</dbReference>
<evidence type="ECO:0000256" key="13">
    <source>
        <dbReference type="ARBA" id="ARBA00023136"/>
    </source>
</evidence>
<evidence type="ECO:0000313" key="22">
    <source>
        <dbReference type="EMBL" id="NVI44344.1"/>
    </source>
</evidence>
<dbReference type="SMART" id="SM00448">
    <property type="entry name" value="REC"/>
    <property type="match status" value="1"/>
</dbReference>
<evidence type="ECO:0000256" key="10">
    <source>
        <dbReference type="ARBA" id="ARBA00022840"/>
    </source>
</evidence>
<dbReference type="InterPro" id="IPR000014">
    <property type="entry name" value="PAS"/>
</dbReference>
<sequence>MERAGFAKAKIFAFGDARSVAAYAAEILIIAAIYGGLAESARLVPAINPTATPLWPPTGLALALVLLRGYRIWPAILVGAVSPCLMADRSLLEFGAAGIGSLLAAFAGTWLIGRWSNGSQTFATSSGVAKFAIICFAPTTIISSTIALAGVTLANESSLSDSVVAGLTWWLADAAAAPVIAPVIVLWATMPLRIFSKWNLLASITVAALAGIIGLVAYSPLIGSDLVSNDLEVLLPHRSLLGFLVLLPLIWAGLRGGRCTVATAALIFIGVAVWGFSVGNDPFPKMDPNGALLSLLMLSISVSAPPLALAAAIATHQTREAHLLSVQDQLNGQLERKALALDNIRRHFQTLIEGVVDYAIFALDREGHVTSWNSTAQKITGYTSEEIVGKHFGIFYRPDERRAGSPTHALESAIEGGKYDVEGWRIRKNGTPFFITGSVSSSRDDAGNLIGFISILRDATERRDAEEKLVQAREQLAMSQKMEAIGKLTGGIAHDFNNLLMIIGGSAQIFQRLLDPKLPKAIEAIQTAAKRGESLTRQLLTFSRHQHLSPTVVDLNASIKNMRTMIESSLRGNIVYNENVGDGVAPVKVDLAELELAIVNIAVNARDAMTSGGTFTLSVHAVIADQDTGGDRRGKAFFAITLGDTGTGIPPNLLSKMFDPFFTTKEVGKGTGLGLSQVYGFAHQAGGTVTADSKVGQGTTITIYLPSCADEQITSKELAAARARPRQPQRQTVLVVDDSPEVADVTSSLFEHLGYETIYRDSAEAALKLLDTGTKIDLVFSDIVMPGTIDGVGLAREVRSRYPGLPIALTTGYSDAAKAAPPSLRILRKPFDTEALRDFIQDLAPPRSARSSGIPLASGTTDAVRRS</sequence>
<evidence type="ECO:0000256" key="14">
    <source>
        <dbReference type="PROSITE-ProRule" id="PRU00169"/>
    </source>
</evidence>
<evidence type="ECO:0000256" key="16">
    <source>
        <dbReference type="SAM" id="MobiDB-lite"/>
    </source>
</evidence>
<evidence type="ECO:0000313" key="24">
    <source>
        <dbReference type="Proteomes" id="UP001432046"/>
    </source>
</evidence>
<dbReference type="PROSITE" id="PS50113">
    <property type="entry name" value="PAC"/>
    <property type="match status" value="1"/>
</dbReference>
<dbReference type="SMART" id="SM00388">
    <property type="entry name" value="HisKA"/>
    <property type="match status" value="1"/>
</dbReference>
<dbReference type="InterPro" id="IPR001789">
    <property type="entry name" value="Sig_transdc_resp-reg_receiver"/>
</dbReference>
<dbReference type="AlphaFoldDB" id="A0A973VZ97"/>
<comment type="subcellular location">
    <subcellularLocation>
        <location evidence="2">Cell membrane</location>
        <topology evidence="2">Multi-pass membrane protein</topology>
    </subcellularLocation>
</comment>
<dbReference type="PRINTS" id="PR00344">
    <property type="entry name" value="BCTRLSENSOR"/>
</dbReference>
<dbReference type="Pfam" id="PF00072">
    <property type="entry name" value="Response_reg"/>
    <property type="match status" value="1"/>
</dbReference>
<feature type="transmembrane region" description="Helical" evidence="17">
    <location>
        <begin position="261"/>
        <end position="279"/>
    </location>
</feature>
<evidence type="ECO:0000256" key="9">
    <source>
        <dbReference type="ARBA" id="ARBA00022777"/>
    </source>
</evidence>
<dbReference type="Pfam" id="PF00512">
    <property type="entry name" value="HisKA"/>
    <property type="match status" value="1"/>
</dbReference>
<dbReference type="PROSITE" id="PS50112">
    <property type="entry name" value="PAS"/>
    <property type="match status" value="1"/>
</dbReference>
<evidence type="ECO:0000256" key="2">
    <source>
        <dbReference type="ARBA" id="ARBA00004651"/>
    </source>
</evidence>
<feature type="transmembrane region" description="Helical" evidence="17">
    <location>
        <begin position="94"/>
        <end position="112"/>
    </location>
</feature>
<dbReference type="PROSITE" id="PS50109">
    <property type="entry name" value="HIS_KIN"/>
    <property type="match status" value="1"/>
</dbReference>
<dbReference type="InterPro" id="IPR000700">
    <property type="entry name" value="PAS-assoc_C"/>
</dbReference>
<keyword evidence="11 17" id="KW-1133">Transmembrane helix</keyword>
<evidence type="ECO:0000259" key="19">
    <source>
        <dbReference type="PROSITE" id="PS50110"/>
    </source>
</evidence>
<dbReference type="InterPro" id="IPR007895">
    <property type="entry name" value="MASE1"/>
</dbReference>
<dbReference type="EMBL" id="CP147711">
    <property type="protein sequence ID" value="WXC77612.1"/>
    <property type="molecule type" value="Genomic_DNA"/>
</dbReference>
<dbReference type="Pfam" id="PF00989">
    <property type="entry name" value="PAS"/>
    <property type="match status" value="1"/>
</dbReference>
<keyword evidence="7 17" id="KW-0812">Transmembrane</keyword>
<dbReference type="SMART" id="SM00091">
    <property type="entry name" value="PAS"/>
    <property type="match status" value="1"/>
</dbReference>
<reference evidence="23" key="3">
    <citation type="submission" date="2024-03" db="EMBL/GenBank/DDBJ databases">
        <authorList>
            <person name="Bromfield E.S.P."/>
            <person name="Cloutier S."/>
        </authorList>
    </citation>
    <scope>NUCLEOTIDE SEQUENCE</scope>
    <source>
        <strain evidence="23">5S5</strain>
    </source>
</reference>
<evidence type="ECO:0000256" key="12">
    <source>
        <dbReference type="ARBA" id="ARBA00023012"/>
    </source>
</evidence>
<feature type="domain" description="PAC" evidence="21">
    <location>
        <begin position="419"/>
        <end position="471"/>
    </location>
</feature>
<evidence type="ECO:0000256" key="6">
    <source>
        <dbReference type="ARBA" id="ARBA00022679"/>
    </source>
</evidence>
<evidence type="ECO:0000256" key="7">
    <source>
        <dbReference type="ARBA" id="ARBA00022692"/>
    </source>
</evidence>
<gene>
    <name evidence="22" type="ORF">HAP48_015590</name>
    <name evidence="23" type="ORF">WDK88_29830</name>
</gene>
<dbReference type="Pfam" id="PF02518">
    <property type="entry name" value="HATPase_c"/>
    <property type="match status" value="1"/>
</dbReference>
<dbReference type="CDD" id="cd00130">
    <property type="entry name" value="PAS"/>
    <property type="match status" value="1"/>
</dbReference>
<dbReference type="PANTHER" id="PTHR43065">
    <property type="entry name" value="SENSOR HISTIDINE KINASE"/>
    <property type="match status" value="1"/>
</dbReference>
<dbReference type="PANTHER" id="PTHR43065:SF49">
    <property type="entry name" value="HISTIDINE KINASE"/>
    <property type="match status" value="1"/>
</dbReference>
<dbReference type="PROSITE" id="PS50110">
    <property type="entry name" value="RESPONSE_REGULATORY"/>
    <property type="match status" value="1"/>
</dbReference>
<dbReference type="SMART" id="SM00387">
    <property type="entry name" value="HATPase_c"/>
    <property type="match status" value="1"/>
</dbReference>
<dbReference type="InterPro" id="IPR005467">
    <property type="entry name" value="His_kinase_dom"/>
</dbReference>
<feature type="transmembrane region" description="Helical" evidence="17">
    <location>
        <begin position="200"/>
        <end position="223"/>
    </location>
</feature>
<feature type="transmembrane region" description="Helical" evidence="17">
    <location>
        <begin position="235"/>
        <end position="254"/>
    </location>
</feature>
<evidence type="ECO:0000256" key="17">
    <source>
        <dbReference type="SAM" id="Phobius"/>
    </source>
</evidence>
<evidence type="ECO:0000256" key="15">
    <source>
        <dbReference type="SAM" id="Coils"/>
    </source>
</evidence>
<accession>A0A973VZ97</accession>
<feature type="domain" description="Response regulatory" evidence="19">
    <location>
        <begin position="732"/>
        <end position="844"/>
    </location>
</feature>
<dbReference type="SUPFAM" id="SSF55874">
    <property type="entry name" value="ATPase domain of HSP90 chaperone/DNA topoisomerase II/histidine kinase"/>
    <property type="match status" value="1"/>
</dbReference>
<feature type="domain" description="Histidine kinase" evidence="18">
    <location>
        <begin position="491"/>
        <end position="709"/>
    </location>
</feature>
<feature type="domain" description="PAS" evidence="20">
    <location>
        <begin position="344"/>
        <end position="417"/>
    </location>
</feature>
<feature type="region of interest" description="Disordered" evidence="16">
    <location>
        <begin position="846"/>
        <end position="867"/>
    </location>
</feature>